<evidence type="ECO:0000313" key="4">
    <source>
        <dbReference type="Proteomes" id="UP000264719"/>
    </source>
</evidence>
<comment type="caution">
    <text evidence="3">The sequence shown here is derived from an EMBL/GenBank/DDBJ whole genome shotgun (WGS) entry which is preliminary data.</text>
</comment>
<evidence type="ECO:0000259" key="2">
    <source>
        <dbReference type="Pfam" id="PF04892"/>
    </source>
</evidence>
<dbReference type="NCBIfam" id="NF037970">
    <property type="entry name" value="vanZ_1"/>
    <property type="match status" value="1"/>
</dbReference>
<dbReference type="EMBL" id="DMVW01000173">
    <property type="protein sequence ID" value="HAR53778.1"/>
    <property type="molecule type" value="Genomic_DNA"/>
</dbReference>
<dbReference type="AlphaFoldDB" id="A0A348WGW6"/>
<dbReference type="Pfam" id="PF04892">
    <property type="entry name" value="VanZ"/>
    <property type="match status" value="1"/>
</dbReference>
<feature type="domain" description="VanZ-like" evidence="2">
    <location>
        <begin position="24"/>
        <end position="92"/>
    </location>
</feature>
<evidence type="ECO:0000256" key="1">
    <source>
        <dbReference type="SAM" id="Phobius"/>
    </source>
</evidence>
<reference evidence="3 4" key="1">
    <citation type="journal article" date="2018" name="Nat. Biotechnol.">
        <title>A standardized bacterial taxonomy based on genome phylogeny substantially revises the tree of life.</title>
        <authorList>
            <person name="Parks D.H."/>
            <person name="Chuvochina M."/>
            <person name="Waite D.W."/>
            <person name="Rinke C."/>
            <person name="Skarshewski A."/>
            <person name="Chaumeil P.A."/>
            <person name="Hugenholtz P."/>
        </authorList>
    </citation>
    <scope>NUCLEOTIDE SEQUENCE [LARGE SCALE GENOMIC DNA]</scope>
    <source>
        <strain evidence="3">UBA9169</strain>
    </source>
</reference>
<name>A0A348WGW6_9RHOB</name>
<feature type="transmembrane region" description="Helical" evidence="1">
    <location>
        <begin position="80"/>
        <end position="97"/>
    </location>
</feature>
<dbReference type="Proteomes" id="UP000264719">
    <property type="component" value="Unassembled WGS sequence"/>
</dbReference>
<feature type="transmembrane region" description="Helical" evidence="1">
    <location>
        <begin position="48"/>
        <end position="68"/>
    </location>
</feature>
<accession>A0A348WGW6</accession>
<sequence length="106" mass="11236">MVLGFAVLALMPVVPGLPSGANDKLLHALGFAVLVVPMTLARPMAAPGIWLAAVAYGLLIEIVQPYTGRMSEAADLMADALGAAAGILLAWTWLALWRMRRVIRQA</sequence>
<keyword evidence="1" id="KW-0812">Transmembrane</keyword>
<organism evidence="3 4">
    <name type="scientific">Roseovarius nubinhibens</name>
    <dbReference type="NCBI Taxonomy" id="314263"/>
    <lineage>
        <taxon>Bacteria</taxon>
        <taxon>Pseudomonadati</taxon>
        <taxon>Pseudomonadota</taxon>
        <taxon>Alphaproteobacteria</taxon>
        <taxon>Rhodobacterales</taxon>
        <taxon>Roseobacteraceae</taxon>
        <taxon>Roseovarius</taxon>
    </lineage>
</organism>
<protein>
    <submittedName>
        <fullName evidence="3">VanZ family protein</fullName>
    </submittedName>
</protein>
<proteinExistence type="predicted"/>
<keyword evidence="1" id="KW-0472">Membrane</keyword>
<evidence type="ECO:0000313" key="3">
    <source>
        <dbReference type="EMBL" id="HAR53778.1"/>
    </source>
</evidence>
<gene>
    <name evidence="3" type="ORF">DCS45_18155</name>
</gene>
<dbReference type="InterPro" id="IPR006976">
    <property type="entry name" value="VanZ-like"/>
</dbReference>
<keyword evidence="1" id="KW-1133">Transmembrane helix</keyword>